<organism evidence="1">
    <name type="scientific">bioreactor metagenome</name>
    <dbReference type="NCBI Taxonomy" id="1076179"/>
    <lineage>
        <taxon>unclassified sequences</taxon>
        <taxon>metagenomes</taxon>
        <taxon>ecological metagenomes</taxon>
    </lineage>
</organism>
<protein>
    <recommendedName>
        <fullName evidence="2">CRISPR-associated protein Cas1</fullName>
    </recommendedName>
</protein>
<name>A0A645GJJ2_9ZZZZ</name>
<reference evidence="1" key="1">
    <citation type="submission" date="2019-08" db="EMBL/GenBank/DDBJ databases">
        <authorList>
            <person name="Kucharzyk K."/>
            <person name="Murdoch R.W."/>
            <person name="Higgins S."/>
            <person name="Loffler F."/>
        </authorList>
    </citation>
    <scope>NUCLEOTIDE SEQUENCE</scope>
</reference>
<evidence type="ECO:0000313" key="1">
    <source>
        <dbReference type="EMBL" id="MPN26885.1"/>
    </source>
</evidence>
<gene>
    <name evidence="1" type="ORF">SDC9_174311</name>
</gene>
<dbReference type="EMBL" id="VSSQ01076577">
    <property type="protein sequence ID" value="MPN26885.1"/>
    <property type="molecule type" value="Genomic_DNA"/>
</dbReference>
<evidence type="ECO:0008006" key="2">
    <source>
        <dbReference type="Google" id="ProtNLM"/>
    </source>
</evidence>
<dbReference type="AlphaFoldDB" id="A0A645GJJ2"/>
<accession>A0A645GJJ2</accession>
<proteinExistence type="predicted"/>
<comment type="caution">
    <text evidence="1">The sequence shown here is derived from an EMBL/GenBank/DDBJ whole genome shotgun (WGS) entry which is preliminary data.</text>
</comment>
<sequence length="101" mass="12054">MLNKKVNYQGKESTWGYVIFLKVRELAHYLTSKKEKLDFVKPEYEIERIDSYNIRQKILNISYVDWKKLGLSKGTLHYMKQNAMSDKPFTLNAHVLERVNK</sequence>